<dbReference type="PANTHER" id="PTHR45928:SF1">
    <property type="entry name" value="RE38146P"/>
    <property type="match status" value="1"/>
</dbReference>
<evidence type="ECO:0000256" key="7">
    <source>
        <dbReference type="ARBA" id="ARBA00022989"/>
    </source>
</evidence>
<protein>
    <submittedName>
        <fullName evidence="13">Mitochondrial Carrier (MC) Family putative</fullName>
    </submittedName>
</protein>
<feature type="repeat" description="Solcar" evidence="10">
    <location>
        <begin position="78"/>
        <end position="171"/>
    </location>
</feature>
<dbReference type="PROSITE" id="PS50920">
    <property type="entry name" value="SOLCAR"/>
    <property type="match status" value="3"/>
</dbReference>
<feature type="repeat" description="Solcar" evidence="10">
    <location>
        <begin position="181"/>
        <end position="272"/>
    </location>
</feature>
<comment type="similarity">
    <text evidence="2 11">Belongs to the mitochondrial carrier (TC 2.A.29) family.</text>
</comment>
<dbReference type="HOGENOM" id="CLU_015166_14_3_1"/>
<keyword evidence="6" id="KW-0999">Mitochondrion inner membrane</keyword>
<dbReference type="Pfam" id="PF00153">
    <property type="entry name" value="Mito_carr"/>
    <property type="match status" value="3"/>
</dbReference>
<evidence type="ECO:0000256" key="1">
    <source>
        <dbReference type="ARBA" id="ARBA00004448"/>
    </source>
</evidence>
<dbReference type="InterPro" id="IPR023395">
    <property type="entry name" value="MCP_dom_sf"/>
</dbReference>
<accession>F0WV46</accession>
<feature type="repeat" description="Solcar" evidence="10">
    <location>
        <begin position="280"/>
        <end position="370"/>
    </location>
</feature>
<evidence type="ECO:0000256" key="10">
    <source>
        <dbReference type="PROSITE-ProRule" id="PRU00282"/>
    </source>
</evidence>
<evidence type="ECO:0000256" key="8">
    <source>
        <dbReference type="ARBA" id="ARBA00023128"/>
    </source>
</evidence>
<keyword evidence="5" id="KW-0677">Repeat</keyword>
<comment type="subcellular location">
    <subcellularLocation>
        <location evidence="1">Mitochondrion inner membrane</location>
        <topology evidence="1">Multi-pass membrane protein</topology>
    </subcellularLocation>
</comment>
<evidence type="ECO:0000256" key="12">
    <source>
        <dbReference type="SAM" id="Phobius"/>
    </source>
</evidence>
<evidence type="ECO:0000256" key="5">
    <source>
        <dbReference type="ARBA" id="ARBA00022737"/>
    </source>
</evidence>
<evidence type="ECO:0000256" key="6">
    <source>
        <dbReference type="ARBA" id="ARBA00022792"/>
    </source>
</evidence>
<sequence>MRNSIEKVVTYVAWIKFALIVSHSTIYQLVYVNWTYYKMYTLYRLSNASSATCTPFAILATSSTSESTIRLEDDHKVPVFLRELIIAAYATGAACIGSNPMEVVKTRMQLQGELAMKSGSNTRYRNFAHAFYTICRTEGLGGIQRGLIPGISYQAAMNGPRLGLFEPLQQFFGATDPSRATFPILNILAGASSGVIGAVFGSPFSIVKTRIQATSSSSTNGKYQYAGMIDGFRQILRAEGITGFFRGLTATVPRIAIGSAIQLSTYAQAKNFVMEAGFEDGLMVHFGSSIVSGLAVTTAINPLDVISTRLYSQRVINGKGELYDNLTDSIRKTYKAEGLRAFYKGWTAHYLRVGPHTILTFILWEQAKRLVIKYQL</sequence>
<dbReference type="Gene3D" id="1.50.40.10">
    <property type="entry name" value="Mitochondrial carrier domain"/>
    <property type="match status" value="1"/>
</dbReference>
<evidence type="ECO:0000256" key="3">
    <source>
        <dbReference type="ARBA" id="ARBA00022448"/>
    </source>
</evidence>
<keyword evidence="3 11" id="KW-0813">Transport</keyword>
<organism evidence="13">
    <name type="scientific">Albugo laibachii Nc14</name>
    <dbReference type="NCBI Taxonomy" id="890382"/>
    <lineage>
        <taxon>Eukaryota</taxon>
        <taxon>Sar</taxon>
        <taxon>Stramenopiles</taxon>
        <taxon>Oomycota</taxon>
        <taxon>Peronosporomycetes</taxon>
        <taxon>Albuginales</taxon>
        <taxon>Albuginaceae</taxon>
        <taxon>Albugo</taxon>
    </lineage>
</organism>
<gene>
    <name evidence="13" type="primary">AlNc14C287G10189</name>
    <name evidence="13" type="ORF">ALNC14_114270</name>
</gene>
<dbReference type="SUPFAM" id="SSF103506">
    <property type="entry name" value="Mitochondrial carrier"/>
    <property type="match status" value="1"/>
</dbReference>
<keyword evidence="9 10" id="KW-0472">Membrane</keyword>
<proteinExistence type="inferred from homology"/>
<keyword evidence="7 12" id="KW-1133">Transmembrane helix</keyword>
<dbReference type="InterPro" id="IPR051508">
    <property type="entry name" value="Mito_Carrier_Antiporter"/>
</dbReference>
<keyword evidence="8" id="KW-0496">Mitochondrion</keyword>
<dbReference type="PANTHER" id="PTHR45928">
    <property type="entry name" value="RE38146P"/>
    <property type="match status" value="1"/>
</dbReference>
<dbReference type="EMBL" id="FR824332">
    <property type="protein sequence ID" value="CCA25283.1"/>
    <property type="molecule type" value="Genomic_DNA"/>
</dbReference>
<evidence type="ECO:0000313" key="13">
    <source>
        <dbReference type="EMBL" id="CCA25283.1"/>
    </source>
</evidence>
<evidence type="ECO:0000256" key="2">
    <source>
        <dbReference type="ARBA" id="ARBA00006375"/>
    </source>
</evidence>
<dbReference type="AlphaFoldDB" id="F0WV46"/>
<name>F0WV46_9STRA</name>
<reference evidence="13" key="2">
    <citation type="submission" date="2011-02" db="EMBL/GenBank/DDBJ databases">
        <authorList>
            <person name="MacLean D."/>
        </authorList>
    </citation>
    <scope>NUCLEOTIDE SEQUENCE</scope>
</reference>
<reference evidence="13" key="1">
    <citation type="journal article" date="2011" name="PLoS Biol.">
        <title>Gene gain and loss during evolution of obligate parasitism in the white rust pathogen of Arabidopsis thaliana.</title>
        <authorList>
            <person name="Kemen E."/>
            <person name="Gardiner A."/>
            <person name="Schultz-Larsen T."/>
            <person name="Kemen A.C."/>
            <person name="Balmuth A.L."/>
            <person name="Robert-Seilaniantz A."/>
            <person name="Bailey K."/>
            <person name="Holub E."/>
            <person name="Studholme D.J."/>
            <person name="Maclean D."/>
            <person name="Jones J.D."/>
        </authorList>
    </citation>
    <scope>NUCLEOTIDE SEQUENCE</scope>
</reference>
<evidence type="ECO:0000256" key="9">
    <source>
        <dbReference type="ARBA" id="ARBA00023136"/>
    </source>
</evidence>
<dbReference type="InterPro" id="IPR018108">
    <property type="entry name" value="MCP_transmembrane"/>
</dbReference>
<feature type="transmembrane region" description="Helical" evidence="12">
    <location>
        <begin position="12"/>
        <end position="34"/>
    </location>
</feature>
<keyword evidence="4 10" id="KW-0812">Transmembrane</keyword>
<dbReference type="GO" id="GO:0005743">
    <property type="term" value="C:mitochondrial inner membrane"/>
    <property type="evidence" value="ECO:0007669"/>
    <property type="project" value="UniProtKB-SubCell"/>
</dbReference>
<evidence type="ECO:0000256" key="11">
    <source>
        <dbReference type="RuleBase" id="RU000488"/>
    </source>
</evidence>
<evidence type="ECO:0000256" key="4">
    <source>
        <dbReference type="ARBA" id="ARBA00022692"/>
    </source>
</evidence>